<dbReference type="GeneID" id="100889976"/>
<dbReference type="RefSeq" id="XP_030853745.1">
    <property type="nucleotide sequence ID" value="XM_030997885.1"/>
</dbReference>
<evidence type="ECO:0000256" key="1">
    <source>
        <dbReference type="ARBA" id="ARBA00022737"/>
    </source>
</evidence>
<dbReference type="InterPro" id="IPR027417">
    <property type="entry name" value="P-loop_NTPase"/>
</dbReference>
<dbReference type="InParanoid" id="A0A7M7PNL3"/>
<dbReference type="OrthoDB" id="5986372at2759"/>
<reference evidence="3" key="2">
    <citation type="submission" date="2021-01" db="UniProtKB">
        <authorList>
            <consortium name="EnsemblMetazoa"/>
        </authorList>
    </citation>
    <scope>IDENTIFICATION</scope>
</reference>
<dbReference type="KEGG" id="spu:100889976"/>
<dbReference type="PANTHER" id="PTHR45641">
    <property type="entry name" value="TETRATRICOPEPTIDE REPEAT PROTEIN (AFU_ORTHOLOGUE AFUA_6G03870)"/>
    <property type="match status" value="1"/>
</dbReference>
<proteinExistence type="predicted"/>
<name>A0A7M7PNL3_STRPU</name>
<dbReference type="SUPFAM" id="SSF48452">
    <property type="entry name" value="TPR-like"/>
    <property type="match status" value="1"/>
</dbReference>
<evidence type="ECO:0000313" key="4">
    <source>
        <dbReference type="Proteomes" id="UP000007110"/>
    </source>
</evidence>
<dbReference type="OMA" id="NETCRER"/>
<dbReference type="SMART" id="SM00028">
    <property type="entry name" value="TPR"/>
    <property type="match status" value="5"/>
</dbReference>
<protein>
    <submittedName>
        <fullName evidence="3">Uncharacterized protein</fullName>
    </submittedName>
</protein>
<dbReference type="SUPFAM" id="SSF52540">
    <property type="entry name" value="P-loop containing nucleoside triphosphate hydrolases"/>
    <property type="match status" value="1"/>
</dbReference>
<reference evidence="4" key="1">
    <citation type="submission" date="2015-02" db="EMBL/GenBank/DDBJ databases">
        <title>Genome sequencing for Strongylocentrotus purpuratus.</title>
        <authorList>
            <person name="Murali S."/>
            <person name="Liu Y."/>
            <person name="Vee V."/>
            <person name="English A."/>
            <person name="Wang M."/>
            <person name="Skinner E."/>
            <person name="Han Y."/>
            <person name="Muzny D.M."/>
            <person name="Worley K.C."/>
            <person name="Gibbs R.A."/>
        </authorList>
    </citation>
    <scope>NUCLEOTIDE SEQUENCE</scope>
</reference>
<dbReference type="RefSeq" id="XP_030853746.1">
    <property type="nucleotide sequence ID" value="XM_030997886.1"/>
</dbReference>
<evidence type="ECO:0000256" key="2">
    <source>
        <dbReference type="ARBA" id="ARBA00022803"/>
    </source>
</evidence>
<dbReference type="EnsemblMetazoa" id="XM_030997885">
    <property type="protein sequence ID" value="XP_030853745"/>
    <property type="gene ID" value="LOC100889976"/>
</dbReference>
<accession>A0A7M7PNL3</accession>
<keyword evidence="4" id="KW-1185">Reference proteome</keyword>
<dbReference type="EnsemblMetazoa" id="XM_030997886">
    <property type="protein sequence ID" value="XP_030853746"/>
    <property type="gene ID" value="LOC100889976"/>
</dbReference>
<dbReference type="PANTHER" id="PTHR45641:SF1">
    <property type="entry name" value="AAA+ ATPASE DOMAIN-CONTAINING PROTEIN"/>
    <property type="match status" value="1"/>
</dbReference>
<keyword evidence="1" id="KW-0677">Repeat</keyword>
<evidence type="ECO:0000313" key="3">
    <source>
        <dbReference type="EnsemblMetazoa" id="XP_030853745"/>
    </source>
</evidence>
<organism evidence="3 4">
    <name type="scientific">Strongylocentrotus purpuratus</name>
    <name type="common">Purple sea urchin</name>
    <dbReference type="NCBI Taxonomy" id="7668"/>
    <lineage>
        <taxon>Eukaryota</taxon>
        <taxon>Metazoa</taxon>
        <taxon>Echinodermata</taxon>
        <taxon>Eleutherozoa</taxon>
        <taxon>Echinozoa</taxon>
        <taxon>Echinoidea</taxon>
        <taxon>Euechinoidea</taxon>
        <taxon>Echinacea</taxon>
        <taxon>Camarodonta</taxon>
        <taxon>Echinidea</taxon>
        <taxon>Strongylocentrotidae</taxon>
        <taxon>Strongylocentrotus</taxon>
    </lineage>
</organism>
<dbReference type="AlphaFoldDB" id="A0A7M7PNL3"/>
<keyword evidence="2" id="KW-0802">TPR repeat</keyword>
<dbReference type="InterPro" id="IPR019734">
    <property type="entry name" value="TPR_rpt"/>
</dbReference>
<dbReference type="Proteomes" id="UP000007110">
    <property type="component" value="Unassembled WGS sequence"/>
</dbReference>
<dbReference type="Pfam" id="PF13424">
    <property type="entry name" value="TPR_12"/>
    <property type="match status" value="2"/>
</dbReference>
<sequence length="835" mass="94805">MIMDPDKERSLDYARTQQTYFDLYQGKLDKVSQDVKSRETRPQLFLISGLPGIGKASFAVELAKRLQRNDSTTTITIHTPKGASHQDIVQDIASKFLEIRNLDFTVSYCLQEEFLDKLEHKTSETVIIIFGITNAAEDELPKILSEAESLVRFPNVTVLMTSGEDCGFARLGPKFFLYVLQPPSEAEARRYLESFAPHLPIENYLECLVPVLPFRISDILKKCGQLPKLVAQVGDMLKDNVPISTIWDSVKENPLSILPKAEAEAGAGRFGDVVVRKVRTDADRKALKALAVVDGHFDEKAFCAITGKDASQCGLAVRSIRPFLSSHLFATADTGSGRLFCMNELMKFTLNQKWGCLDGLVQSRNRFCLFYAQLLQRMTPLMHSYQPDNLPLYQADFINLQKLLEMATFATSEDFMYELIMDIAHNSQEIIYDFLQKKEVIPFYESCVRAARQRSDERRLAYVLIALSHAVVMLHNDFDHVEGYLSEAQEILERIGEMDTLDTVRLHLEKGWYNYKCAKHREALSSYEEARRILLHIITGEAENESLPDPKFLLEKAKMMDKGSLHLWVLSSVNTNIATIYTCMCNFEAAISHFKQNLQLQNTLWTERHPHSALTNHKLGLTYLLSKDFANALKYGNKGLSLRMFLTKGASHTTIQSLSMVAMAILDHNGDWQRSLRLLQEAVEMREELGPTHPDMALLHHSMGNVYRFCSNHREAQRHYQKAVDMRLAAYGIGPNFCTVESLDALADTCFEVGEAEEALEVHQKCLKMCLQHLSEDAEGHLDEGARGIDLVRTTCKKVSLIYEARHDVNQAEIWKNASESERPLLVIPQEYFPP</sequence>
<dbReference type="InterPro" id="IPR011990">
    <property type="entry name" value="TPR-like_helical_dom_sf"/>
</dbReference>
<dbReference type="Gene3D" id="1.25.40.10">
    <property type="entry name" value="Tetratricopeptide repeat domain"/>
    <property type="match status" value="2"/>
</dbReference>
<dbReference type="Gene3D" id="3.40.50.300">
    <property type="entry name" value="P-loop containing nucleotide triphosphate hydrolases"/>
    <property type="match status" value="1"/>
</dbReference>